<feature type="non-terminal residue" evidence="3">
    <location>
        <position position="1"/>
    </location>
</feature>
<proteinExistence type="predicted"/>
<dbReference type="EMBL" id="LDZF01000105">
    <property type="protein sequence ID" value="KMK01351.1"/>
    <property type="molecule type" value="Genomic_DNA"/>
</dbReference>
<gene>
    <name evidence="3" type="ORF">ABW06_26075</name>
</gene>
<dbReference type="AlphaFoldDB" id="A0A0J5K0Z3"/>
<organism evidence="3 4">
    <name type="scientific">Pluralibacter gergoviae</name>
    <name type="common">Enterobacter gergoviae</name>
    <dbReference type="NCBI Taxonomy" id="61647"/>
    <lineage>
        <taxon>Bacteria</taxon>
        <taxon>Pseudomonadati</taxon>
        <taxon>Pseudomonadota</taxon>
        <taxon>Gammaproteobacteria</taxon>
        <taxon>Enterobacterales</taxon>
        <taxon>Enterobacteriaceae</taxon>
        <taxon>Pluralibacter</taxon>
    </lineage>
</organism>
<dbReference type="Proteomes" id="UP000036196">
    <property type="component" value="Unassembled WGS sequence"/>
</dbReference>
<feature type="domain" description="CBM-cenC" evidence="2">
    <location>
        <begin position="11"/>
        <end position="132"/>
    </location>
</feature>
<evidence type="ECO:0000313" key="3">
    <source>
        <dbReference type="EMBL" id="KMK01351.1"/>
    </source>
</evidence>
<name>A0A0J5K0Z3_PLUGE</name>
<dbReference type="InterPro" id="IPR008979">
    <property type="entry name" value="Galactose-bd-like_sf"/>
</dbReference>
<protein>
    <recommendedName>
        <fullName evidence="2">CBM-cenC domain-containing protein</fullName>
    </recommendedName>
</protein>
<feature type="non-terminal residue" evidence="3">
    <location>
        <position position="208"/>
    </location>
</feature>
<evidence type="ECO:0000313" key="4">
    <source>
        <dbReference type="Proteomes" id="UP000036196"/>
    </source>
</evidence>
<reference evidence="3 4" key="1">
    <citation type="submission" date="2015-05" db="EMBL/GenBank/DDBJ databases">
        <title>Genome sequences of Pluralibacter gergoviae.</title>
        <authorList>
            <person name="Greninger A.L."/>
            <person name="Miller S."/>
        </authorList>
    </citation>
    <scope>NUCLEOTIDE SEQUENCE [LARGE SCALE GENOMIC DNA]</scope>
    <source>
        <strain evidence="3 4">JS81F13</strain>
    </source>
</reference>
<dbReference type="Pfam" id="PF02018">
    <property type="entry name" value="CBM_4_9"/>
    <property type="match status" value="1"/>
</dbReference>
<dbReference type="InterPro" id="IPR003305">
    <property type="entry name" value="CenC_carb-bd"/>
</dbReference>
<dbReference type="SUPFAM" id="SSF49785">
    <property type="entry name" value="Galactose-binding domain-like"/>
    <property type="match status" value="1"/>
</dbReference>
<keyword evidence="1" id="KW-0378">Hydrolase</keyword>
<evidence type="ECO:0000259" key="2">
    <source>
        <dbReference type="Pfam" id="PF02018"/>
    </source>
</evidence>
<evidence type="ECO:0000256" key="1">
    <source>
        <dbReference type="ARBA" id="ARBA00022801"/>
    </source>
</evidence>
<dbReference type="GO" id="GO:0016798">
    <property type="term" value="F:hydrolase activity, acting on glycosyl bonds"/>
    <property type="evidence" value="ECO:0007669"/>
    <property type="project" value="InterPro"/>
</dbReference>
<keyword evidence="4" id="KW-1185">Reference proteome</keyword>
<dbReference type="RefSeq" id="WP_048281245.1">
    <property type="nucleotide sequence ID" value="NZ_LDZF01000105.1"/>
</dbReference>
<comment type="caution">
    <text evidence="3">The sequence shown here is derived from an EMBL/GenBank/DDBJ whole genome shotgun (WGS) entry which is preliminary data.</text>
</comment>
<sequence>ASADADGNIPGNMIANASFERGQGGYTTWNDKVTVVTGGNFGSRCARFSSGAAAGIGQKITFRKGRVYRIGVYAKQDAGTVIQDTSNTKFRIAGARGLVESRQYGPFTQAWQEISFEWKATRDDALDVQVTAYLSAGAMYFDDFYVLDVTDEKNIQANAGAISSLQSSVTKLGNDITSQSSAVTSLSNSLDTINKANGNLWVDGSFES</sequence>
<dbReference type="Gene3D" id="1.20.5.340">
    <property type="match status" value="1"/>
</dbReference>
<accession>A0A0J5K0Z3</accession>
<dbReference type="Gene3D" id="2.60.120.260">
    <property type="entry name" value="Galactose-binding domain-like"/>
    <property type="match status" value="1"/>
</dbReference>